<name>A0A0L0FGA0_9EUKA</name>
<dbReference type="InterPro" id="IPR008266">
    <property type="entry name" value="Tyr_kinase_AS"/>
</dbReference>
<dbReference type="eggNOG" id="KOG0197">
    <property type="taxonomic scope" value="Eukaryota"/>
</dbReference>
<dbReference type="Gene3D" id="1.10.510.10">
    <property type="entry name" value="Transferase(Phosphotransferase) domain 1"/>
    <property type="match status" value="1"/>
</dbReference>
<organism evidence="5 6">
    <name type="scientific">Sphaeroforma arctica JP610</name>
    <dbReference type="NCBI Taxonomy" id="667725"/>
    <lineage>
        <taxon>Eukaryota</taxon>
        <taxon>Ichthyosporea</taxon>
        <taxon>Ichthyophonida</taxon>
        <taxon>Sphaeroforma</taxon>
    </lineage>
</organism>
<keyword evidence="6" id="KW-1185">Reference proteome</keyword>
<dbReference type="Pfam" id="PF07714">
    <property type="entry name" value="PK_Tyr_Ser-Thr"/>
    <property type="match status" value="1"/>
</dbReference>
<evidence type="ECO:0000313" key="6">
    <source>
        <dbReference type="Proteomes" id="UP000054560"/>
    </source>
</evidence>
<dbReference type="AlphaFoldDB" id="A0A0L0FGA0"/>
<dbReference type="Proteomes" id="UP000054560">
    <property type="component" value="Unassembled WGS sequence"/>
</dbReference>
<dbReference type="InterPro" id="IPR050198">
    <property type="entry name" value="Non-receptor_tyrosine_kinases"/>
</dbReference>
<dbReference type="PROSITE" id="PS00107">
    <property type="entry name" value="PROTEIN_KINASE_ATP"/>
    <property type="match status" value="1"/>
</dbReference>
<dbReference type="PROSITE" id="PS00109">
    <property type="entry name" value="PROTEIN_KINASE_TYR"/>
    <property type="match status" value="1"/>
</dbReference>
<accession>A0A0L0FGA0</accession>
<dbReference type="GO" id="GO:0005524">
    <property type="term" value="F:ATP binding"/>
    <property type="evidence" value="ECO:0007669"/>
    <property type="project" value="UniProtKB-UniRule"/>
</dbReference>
<dbReference type="InterPro" id="IPR017441">
    <property type="entry name" value="Protein_kinase_ATP_BS"/>
</dbReference>
<dbReference type="SMART" id="SM00219">
    <property type="entry name" value="TyrKc"/>
    <property type="match status" value="1"/>
</dbReference>
<feature type="non-terminal residue" evidence="5">
    <location>
        <position position="178"/>
    </location>
</feature>
<dbReference type="STRING" id="667725.A0A0L0FGA0"/>
<dbReference type="SUPFAM" id="SSF56112">
    <property type="entry name" value="Protein kinase-like (PK-like)"/>
    <property type="match status" value="1"/>
</dbReference>
<evidence type="ECO:0000259" key="4">
    <source>
        <dbReference type="PROSITE" id="PS50011"/>
    </source>
</evidence>
<dbReference type="EMBL" id="KQ243420">
    <property type="protein sequence ID" value="KNC75790.1"/>
    <property type="molecule type" value="Genomic_DNA"/>
</dbReference>
<dbReference type="InterPro" id="IPR001245">
    <property type="entry name" value="Ser-Thr/Tyr_kinase_cat_dom"/>
</dbReference>
<dbReference type="InterPro" id="IPR000719">
    <property type="entry name" value="Prot_kinase_dom"/>
</dbReference>
<feature type="binding site" evidence="3">
    <location>
        <position position="71"/>
    </location>
    <ligand>
        <name>ATP</name>
        <dbReference type="ChEBI" id="CHEBI:30616"/>
    </ligand>
</feature>
<evidence type="ECO:0000256" key="1">
    <source>
        <dbReference type="ARBA" id="ARBA00022741"/>
    </source>
</evidence>
<dbReference type="InterPro" id="IPR011009">
    <property type="entry name" value="Kinase-like_dom_sf"/>
</dbReference>
<gene>
    <name evidence="5" type="ORF">SARC_11690</name>
</gene>
<dbReference type="GeneID" id="25912194"/>
<protein>
    <recommendedName>
        <fullName evidence="4">Protein kinase domain-containing protein</fullName>
    </recommendedName>
</protein>
<sequence length="178" mass="19668">MQDKMNNIAKTLFNRGGSIYSETVLRAMQKSAKPIDRDSFTMLECIGSGQFGTVNKGVVFRANQSSICAIKVTKMDSGDDISKEAQIMRSITHANVVRAFGLCSDSGDLFLLLEFCDLGDAQHHLQGLSHLNTPVPMRIKIMILEQIASGMKYLDDMKIVHRDIAARNVLLQAPNAHN</sequence>
<dbReference type="GO" id="GO:0004713">
    <property type="term" value="F:protein tyrosine kinase activity"/>
    <property type="evidence" value="ECO:0007669"/>
    <property type="project" value="InterPro"/>
</dbReference>
<dbReference type="PANTHER" id="PTHR24418">
    <property type="entry name" value="TYROSINE-PROTEIN KINASE"/>
    <property type="match status" value="1"/>
</dbReference>
<dbReference type="PROSITE" id="PS50011">
    <property type="entry name" value="PROTEIN_KINASE_DOM"/>
    <property type="match status" value="1"/>
</dbReference>
<reference evidence="5 6" key="1">
    <citation type="submission" date="2011-02" db="EMBL/GenBank/DDBJ databases">
        <title>The Genome Sequence of Sphaeroforma arctica JP610.</title>
        <authorList>
            <consortium name="The Broad Institute Genome Sequencing Platform"/>
            <person name="Russ C."/>
            <person name="Cuomo C."/>
            <person name="Young S.K."/>
            <person name="Zeng Q."/>
            <person name="Gargeya S."/>
            <person name="Alvarado L."/>
            <person name="Berlin A."/>
            <person name="Chapman S.B."/>
            <person name="Chen Z."/>
            <person name="Freedman E."/>
            <person name="Gellesch M."/>
            <person name="Goldberg J."/>
            <person name="Griggs A."/>
            <person name="Gujja S."/>
            <person name="Heilman E."/>
            <person name="Heiman D."/>
            <person name="Howarth C."/>
            <person name="Mehta T."/>
            <person name="Neiman D."/>
            <person name="Pearson M."/>
            <person name="Roberts A."/>
            <person name="Saif S."/>
            <person name="Shea T."/>
            <person name="Shenoy N."/>
            <person name="Sisk P."/>
            <person name="Stolte C."/>
            <person name="Sykes S."/>
            <person name="White J."/>
            <person name="Yandava C."/>
            <person name="Burger G."/>
            <person name="Gray M.W."/>
            <person name="Holland P.W.H."/>
            <person name="King N."/>
            <person name="Lang F.B.F."/>
            <person name="Roger A.J."/>
            <person name="Ruiz-Trillo I."/>
            <person name="Haas B."/>
            <person name="Nusbaum C."/>
            <person name="Birren B."/>
        </authorList>
    </citation>
    <scope>NUCLEOTIDE SEQUENCE [LARGE SCALE GENOMIC DNA]</scope>
    <source>
        <strain evidence="5 6">JP610</strain>
    </source>
</reference>
<keyword evidence="1 3" id="KW-0547">Nucleotide-binding</keyword>
<keyword evidence="2 3" id="KW-0067">ATP-binding</keyword>
<proteinExistence type="predicted"/>
<feature type="domain" description="Protein kinase" evidence="4">
    <location>
        <begin position="40"/>
        <end position="178"/>
    </location>
</feature>
<evidence type="ECO:0000256" key="2">
    <source>
        <dbReference type="ARBA" id="ARBA00022840"/>
    </source>
</evidence>
<evidence type="ECO:0000256" key="3">
    <source>
        <dbReference type="PROSITE-ProRule" id="PRU10141"/>
    </source>
</evidence>
<evidence type="ECO:0000313" key="5">
    <source>
        <dbReference type="EMBL" id="KNC75790.1"/>
    </source>
</evidence>
<dbReference type="RefSeq" id="XP_014149692.1">
    <property type="nucleotide sequence ID" value="XM_014294217.1"/>
</dbReference>
<dbReference type="InterPro" id="IPR020635">
    <property type="entry name" value="Tyr_kinase_cat_dom"/>
</dbReference>
<dbReference type="OrthoDB" id="4062651at2759"/>